<proteinExistence type="predicted"/>
<dbReference type="Pfam" id="PF12262">
    <property type="entry name" value="Lipase_bact_N"/>
    <property type="match status" value="1"/>
</dbReference>
<feature type="domain" description="AB hydrolase-1" evidence="2">
    <location>
        <begin position="424"/>
        <end position="736"/>
    </location>
</feature>
<dbReference type="Pfam" id="PF12697">
    <property type="entry name" value="Abhydrolase_6"/>
    <property type="match status" value="1"/>
</dbReference>
<dbReference type="InterPro" id="IPR000073">
    <property type="entry name" value="AB_hydrolase_1"/>
</dbReference>
<evidence type="ECO:0000313" key="3">
    <source>
        <dbReference type="EMBL" id="GGW73226.1"/>
    </source>
</evidence>
<dbReference type="InterPro" id="IPR029058">
    <property type="entry name" value="AB_hydrolase_fold"/>
</dbReference>
<dbReference type="NCBIfam" id="TIGR03502">
    <property type="entry name" value="lipase_Pla1_cef"/>
    <property type="match status" value="1"/>
</dbReference>
<evidence type="ECO:0000259" key="1">
    <source>
        <dbReference type="Pfam" id="PF12262"/>
    </source>
</evidence>
<gene>
    <name evidence="3" type="ORF">GCM10008111_31520</name>
</gene>
<reference evidence="4" key="1">
    <citation type="journal article" date="2019" name="Int. J. Syst. Evol. Microbiol.">
        <title>The Global Catalogue of Microorganisms (GCM) 10K type strain sequencing project: providing services to taxonomists for standard genome sequencing and annotation.</title>
        <authorList>
            <consortium name="The Broad Institute Genomics Platform"/>
            <consortium name="The Broad Institute Genome Sequencing Center for Infectious Disease"/>
            <person name="Wu L."/>
            <person name="Ma J."/>
        </authorList>
    </citation>
    <scope>NUCLEOTIDE SEQUENCE [LARGE SCALE GENOMIC DNA]</scope>
    <source>
        <strain evidence="4">KCTC 23723</strain>
    </source>
</reference>
<dbReference type="InterPro" id="IPR020009">
    <property type="entry name" value="VolA/Pla-1/cef"/>
</dbReference>
<comment type="caution">
    <text evidence="3">The sequence shown here is derived from an EMBL/GenBank/DDBJ whole genome shotgun (WGS) entry which is preliminary data.</text>
</comment>
<dbReference type="Gene3D" id="3.40.50.1820">
    <property type="entry name" value="alpha/beta hydrolase"/>
    <property type="match status" value="1"/>
</dbReference>
<accession>A0ABQ2WT80</accession>
<dbReference type="InterPro" id="IPR025920">
    <property type="entry name" value="Lipase_bact_N"/>
</dbReference>
<evidence type="ECO:0000259" key="2">
    <source>
        <dbReference type="Pfam" id="PF12697"/>
    </source>
</evidence>
<organism evidence="3 4">
    <name type="scientific">Alishewanella tabrizica</name>
    <dbReference type="NCBI Taxonomy" id="671278"/>
    <lineage>
        <taxon>Bacteria</taxon>
        <taxon>Pseudomonadati</taxon>
        <taxon>Pseudomonadota</taxon>
        <taxon>Gammaproteobacteria</taxon>
        <taxon>Alteromonadales</taxon>
        <taxon>Alteromonadaceae</taxon>
        <taxon>Alishewanella</taxon>
    </lineage>
</organism>
<keyword evidence="4" id="KW-1185">Reference proteome</keyword>
<dbReference type="Proteomes" id="UP000634667">
    <property type="component" value="Unassembled WGS sequence"/>
</dbReference>
<dbReference type="PROSITE" id="PS51257">
    <property type="entry name" value="PROKAR_LIPOPROTEIN"/>
    <property type="match status" value="1"/>
</dbReference>
<sequence length="794" mass="82041">MNKLAISLAVAVALGLTGCGESLDDIKQDAAQPGGTVIPSARVVFDPTAGAVSVPNDLLFQGSTDGTLTLDSGAAPDYTNPQVALGALDGWSTQNPFAIALSFPAGVSLNMDSARAPGSVRLFKAVMGDPASPDADCRALPRGIACKIVSELQYGVDFVSAGSGTSVAVIPLKPLEAATTYLLALTNGLKDSTGAAIKPSTTYELVKQDLATLPLATDAQRSLQAVINSFENTIDRDSSLPKESIIYSAAITTQSTGAVLANLKQLMASPTPTGYAPSALNVQNTGLMVSQLNPAFASQPAFAITRLYQGSLTIPYFLSRPTAENVTAPLNSRWTARCDSGAIIAALPASMKPATPVSENDGFCQQVSGGALRDLGVDAARHLTKFNTIPRITSYQTVGVQMTVPDTPAIPMPEAGWPVVILQHGITSRKEDMLAITGALASQGFATIAIDHPLHGSRGFTQETETGTLTFNASTNSATDYMNLGNLLVTRDNLRQSIADMLALRFALNTINGVSIDRSRVQFLGHSLGGITGASMVALANTSSGNAMLDAAFKVETSVLAMPGGGVANFLLDSPSFGPLIKASIMLGAGGELTTQFVTYIATNTSCGTPTAATAATWPACAAPTVNQYLASLAQTGNTAQQARINATLTQFAFAAQTVTDSGDPNNYAQQLVATRTPTFMIEVVGDGADNLPDQVIPNGFFNPLNALAQGRMALAGTEPLARLLGAGSVPAQAPGVVLTGNAITRFNAGEHGSILNPARSPAATGEMQFQSVTFFLSRGTQIGIQNPAVIAGN</sequence>
<name>A0ABQ2WT80_9ALTE</name>
<evidence type="ECO:0000313" key="4">
    <source>
        <dbReference type="Proteomes" id="UP000634667"/>
    </source>
</evidence>
<dbReference type="EMBL" id="BMYR01000020">
    <property type="protein sequence ID" value="GGW73226.1"/>
    <property type="molecule type" value="Genomic_DNA"/>
</dbReference>
<dbReference type="RefSeq" id="WP_189484195.1">
    <property type="nucleotide sequence ID" value="NZ_BMYR01000020.1"/>
</dbReference>
<feature type="domain" description="Bacterial virulence factor lipase N-terminal" evidence="1">
    <location>
        <begin position="52"/>
        <end position="269"/>
    </location>
</feature>
<dbReference type="SUPFAM" id="SSF53474">
    <property type="entry name" value="alpha/beta-Hydrolases"/>
    <property type="match status" value="1"/>
</dbReference>
<protein>
    <submittedName>
        <fullName evidence="3">Lipase</fullName>
    </submittedName>
</protein>